<dbReference type="AlphaFoldDB" id="A0A077Q7E9"/>
<dbReference type="Proteomes" id="UP000028480">
    <property type="component" value="Unassembled WGS sequence"/>
</dbReference>
<reference evidence="1" key="1">
    <citation type="submission" date="2013-07" db="EMBL/GenBank/DDBJ databases">
        <title>Sub-species coevolution in mutualistic symbiosis.</title>
        <authorList>
            <person name="Murfin K."/>
            <person name="Klassen J."/>
            <person name="Lee M."/>
            <person name="Forst S."/>
            <person name="Stock P."/>
            <person name="Goodrich-Blair H."/>
        </authorList>
    </citation>
    <scope>NUCLEOTIDE SEQUENCE [LARGE SCALE GENOMIC DNA]</scope>
    <source>
        <strain evidence="1">Intermedium</strain>
    </source>
</reference>
<evidence type="ECO:0000313" key="1">
    <source>
        <dbReference type="EMBL" id="CDH32112.1"/>
    </source>
</evidence>
<accession>A0A077Q7E9</accession>
<dbReference type="EMBL" id="CBTB010000098">
    <property type="protein sequence ID" value="CDH32112.1"/>
    <property type="molecule type" value="Genomic_DNA"/>
</dbReference>
<sequence length="51" mass="5778">MLTGFKEITLDLFMIVTISDAFNLTEGFKISQPQYNTYRTDINIHECSCGG</sequence>
<name>A0A077Q7E9_XENBV</name>
<comment type="caution">
    <text evidence="1">The sequence shown here is derived from an EMBL/GenBank/DDBJ whole genome shotgun (WGS) entry which is preliminary data.</text>
</comment>
<gene>
    <name evidence="1" type="ORF">XBI1_1870078</name>
</gene>
<protein>
    <submittedName>
        <fullName evidence="1">Uncharacterized protein</fullName>
    </submittedName>
</protein>
<proteinExistence type="predicted"/>
<evidence type="ECO:0000313" key="2">
    <source>
        <dbReference type="Proteomes" id="UP000028480"/>
    </source>
</evidence>
<dbReference type="HOGENOM" id="CLU_206706_1_0_6"/>
<organism evidence="1 2">
    <name type="scientific">Xenorhabdus bovienii str. Intermedium</name>
    <dbReference type="NCBI Taxonomy" id="1379677"/>
    <lineage>
        <taxon>Bacteria</taxon>
        <taxon>Pseudomonadati</taxon>
        <taxon>Pseudomonadota</taxon>
        <taxon>Gammaproteobacteria</taxon>
        <taxon>Enterobacterales</taxon>
        <taxon>Morganellaceae</taxon>
        <taxon>Xenorhabdus</taxon>
    </lineage>
</organism>